<evidence type="ECO:0000313" key="9">
    <source>
        <dbReference type="Proteomes" id="UP000000939"/>
    </source>
</evidence>
<dbReference type="GO" id="GO:0006364">
    <property type="term" value="P:rRNA processing"/>
    <property type="evidence" value="ECO:0007669"/>
    <property type="project" value="UniProtKB-UniRule"/>
</dbReference>
<evidence type="ECO:0000313" key="8">
    <source>
        <dbReference type="EMBL" id="ADG94159.1"/>
    </source>
</evidence>
<comment type="similarity">
    <text evidence="5">Belongs to the RimM family.</text>
</comment>
<dbReference type="AlphaFoldDB" id="D5V689"/>
<dbReference type="Pfam" id="PF01782">
    <property type="entry name" value="RimM"/>
    <property type="match status" value="1"/>
</dbReference>
<dbReference type="eggNOG" id="COG0806">
    <property type="taxonomic scope" value="Bacteria"/>
</dbReference>
<evidence type="ECO:0000256" key="1">
    <source>
        <dbReference type="ARBA" id="ARBA00022490"/>
    </source>
</evidence>
<dbReference type="InterPro" id="IPR036976">
    <property type="entry name" value="RimM_N_sf"/>
</dbReference>
<comment type="function">
    <text evidence="5">An accessory protein needed during the final step in the assembly of 30S ribosomal subunit, possibly for assembly of the head region. Essential for efficient processing of 16S rRNA. May be needed both before and after RbfA during the maturation of 16S rRNA. It has affinity for free ribosomal 30S subunits but not for 70S ribosomes.</text>
</comment>
<organism evidence="8 9">
    <name type="scientific">Arcobacter nitrofigilis (strain ATCC 33309 / DSM 7299 / CCUG 15893 / LMG 7604 / NCTC 12251 / CI)</name>
    <name type="common">Campylobacter nitrofigilis</name>
    <dbReference type="NCBI Taxonomy" id="572480"/>
    <lineage>
        <taxon>Bacteria</taxon>
        <taxon>Pseudomonadati</taxon>
        <taxon>Campylobacterota</taxon>
        <taxon>Epsilonproteobacteria</taxon>
        <taxon>Campylobacterales</taxon>
        <taxon>Arcobacteraceae</taxon>
        <taxon>Arcobacter</taxon>
    </lineage>
</organism>
<evidence type="ECO:0000259" key="7">
    <source>
        <dbReference type="Pfam" id="PF24986"/>
    </source>
</evidence>
<reference evidence="8 9" key="1">
    <citation type="journal article" date="2010" name="Stand. Genomic Sci.">
        <title>Complete genome sequence of Arcobacter nitrofigilis type strain (CI).</title>
        <authorList>
            <person name="Pati A."/>
            <person name="Gronow S."/>
            <person name="Lapidus A."/>
            <person name="Copeland A."/>
            <person name="Glavina Del Rio T."/>
            <person name="Nolan M."/>
            <person name="Lucas S."/>
            <person name="Tice H."/>
            <person name="Cheng J.F."/>
            <person name="Han C."/>
            <person name="Chertkov O."/>
            <person name="Bruce D."/>
            <person name="Tapia R."/>
            <person name="Goodwin L."/>
            <person name="Pitluck S."/>
            <person name="Liolios K."/>
            <person name="Ivanova N."/>
            <person name="Mavromatis K."/>
            <person name="Chen A."/>
            <person name="Palaniappan K."/>
            <person name="Land M."/>
            <person name="Hauser L."/>
            <person name="Chang Y.J."/>
            <person name="Jeffries C.D."/>
            <person name="Detter J.C."/>
            <person name="Rohde M."/>
            <person name="Goker M."/>
            <person name="Bristow J."/>
            <person name="Eisen J.A."/>
            <person name="Markowitz V."/>
            <person name="Hugenholtz P."/>
            <person name="Klenk H.P."/>
            <person name="Kyrpides N.C."/>
        </authorList>
    </citation>
    <scope>NUCLEOTIDE SEQUENCE [LARGE SCALE GENOMIC DNA]</scope>
    <source>
        <strain evidence="9">ATCC 33309 / DSM 7299 / CCUG 15893 / LMG 7604 / NCTC 12251 / CI</strain>
    </source>
</reference>
<dbReference type="HOGENOM" id="CLU_077636_2_0_7"/>
<dbReference type="InterPro" id="IPR011961">
    <property type="entry name" value="RimM"/>
</dbReference>
<dbReference type="STRING" id="572480.Arnit_2509"/>
<dbReference type="HAMAP" id="MF_00014">
    <property type="entry name" value="Ribosome_mat_RimM"/>
    <property type="match status" value="1"/>
</dbReference>
<keyword evidence="9" id="KW-1185">Reference proteome</keyword>
<feature type="domain" description="RimM N-terminal" evidence="6">
    <location>
        <begin position="7"/>
        <end position="82"/>
    </location>
</feature>
<dbReference type="GO" id="GO:0005737">
    <property type="term" value="C:cytoplasm"/>
    <property type="evidence" value="ECO:0007669"/>
    <property type="project" value="UniProtKB-SubCell"/>
</dbReference>
<keyword evidence="4 5" id="KW-0143">Chaperone</keyword>
<dbReference type="KEGG" id="ant:Arnit_2509"/>
<evidence type="ECO:0000256" key="2">
    <source>
        <dbReference type="ARBA" id="ARBA00022517"/>
    </source>
</evidence>
<gene>
    <name evidence="5" type="primary">rimM</name>
    <name evidence="8" type="ordered locus">Arnit_2509</name>
</gene>
<name>D5V689_ARCNC</name>
<dbReference type="RefSeq" id="WP_013136304.1">
    <property type="nucleotide sequence ID" value="NC_014166.1"/>
</dbReference>
<dbReference type="SUPFAM" id="SSF50447">
    <property type="entry name" value="Translation proteins"/>
    <property type="match status" value="1"/>
</dbReference>
<dbReference type="GO" id="GO:0043022">
    <property type="term" value="F:ribosome binding"/>
    <property type="evidence" value="ECO:0007669"/>
    <property type="project" value="InterPro"/>
</dbReference>
<dbReference type="Proteomes" id="UP000000939">
    <property type="component" value="Chromosome"/>
</dbReference>
<dbReference type="PANTHER" id="PTHR33692:SF1">
    <property type="entry name" value="RIBOSOME MATURATION FACTOR RIMM"/>
    <property type="match status" value="1"/>
</dbReference>
<keyword evidence="3 5" id="KW-0698">rRNA processing</keyword>
<keyword evidence="1 5" id="KW-0963">Cytoplasm</keyword>
<dbReference type="InterPro" id="IPR056792">
    <property type="entry name" value="PRC_RimM"/>
</dbReference>
<dbReference type="GO" id="GO:0042274">
    <property type="term" value="P:ribosomal small subunit biogenesis"/>
    <property type="evidence" value="ECO:0007669"/>
    <property type="project" value="UniProtKB-UniRule"/>
</dbReference>
<dbReference type="GO" id="GO:0005840">
    <property type="term" value="C:ribosome"/>
    <property type="evidence" value="ECO:0007669"/>
    <property type="project" value="InterPro"/>
</dbReference>
<dbReference type="PANTHER" id="PTHR33692">
    <property type="entry name" value="RIBOSOME MATURATION FACTOR RIMM"/>
    <property type="match status" value="1"/>
</dbReference>
<dbReference type="OrthoDB" id="9810331at2"/>
<dbReference type="SUPFAM" id="SSF50346">
    <property type="entry name" value="PRC-barrel domain"/>
    <property type="match status" value="1"/>
</dbReference>
<accession>D5V689</accession>
<evidence type="ECO:0000256" key="3">
    <source>
        <dbReference type="ARBA" id="ARBA00022552"/>
    </source>
</evidence>
<dbReference type="InterPro" id="IPR009000">
    <property type="entry name" value="Transl_B-barrel_sf"/>
</dbReference>
<keyword evidence="2 5" id="KW-0690">Ribosome biogenesis</keyword>
<protein>
    <recommendedName>
        <fullName evidence="5">Ribosome maturation factor RimM</fullName>
    </recommendedName>
</protein>
<dbReference type="Gene3D" id="2.40.30.60">
    <property type="entry name" value="RimM"/>
    <property type="match status" value="1"/>
</dbReference>
<sequence>MKNKIYVAKLGKSVGLNGEIKIFLDSDFPEQFKKGAIFITNKGNSLTVNSFNESRGTINFVEINNIDDAKKLTNQQLFTSQENTKENCKLNKDQFFWFDLIDCMVFENEENLGTIIEIHRYPLGDYFEIKTETSLVEKNLPKTFLLPYEKNYIKSVDIKSKKIEAKDAKAILENS</sequence>
<proteinExistence type="inferred from homology"/>
<dbReference type="InterPro" id="IPR011033">
    <property type="entry name" value="PRC_barrel-like_sf"/>
</dbReference>
<evidence type="ECO:0000259" key="6">
    <source>
        <dbReference type="Pfam" id="PF01782"/>
    </source>
</evidence>
<dbReference type="EMBL" id="CP001999">
    <property type="protein sequence ID" value="ADG94159.1"/>
    <property type="molecule type" value="Genomic_DNA"/>
</dbReference>
<comment type="subunit">
    <text evidence="5">Binds ribosomal protein uS19.</text>
</comment>
<comment type="subcellular location">
    <subcellularLocation>
        <location evidence="5">Cytoplasm</location>
    </subcellularLocation>
</comment>
<dbReference type="Gene3D" id="2.30.30.240">
    <property type="entry name" value="PRC-barrel domain"/>
    <property type="match status" value="1"/>
</dbReference>
<feature type="domain" description="Ribosome maturation factor RimM PRC barrel" evidence="7">
    <location>
        <begin position="97"/>
        <end position="167"/>
    </location>
</feature>
<dbReference type="NCBIfam" id="TIGR02273">
    <property type="entry name" value="16S_RimM"/>
    <property type="match status" value="1"/>
</dbReference>
<dbReference type="Pfam" id="PF24986">
    <property type="entry name" value="PRC_RimM"/>
    <property type="match status" value="1"/>
</dbReference>
<evidence type="ECO:0000256" key="5">
    <source>
        <dbReference type="HAMAP-Rule" id="MF_00014"/>
    </source>
</evidence>
<comment type="domain">
    <text evidence="5">The PRC barrel domain binds ribosomal protein uS19.</text>
</comment>
<dbReference type="InterPro" id="IPR002676">
    <property type="entry name" value="RimM_N"/>
</dbReference>
<evidence type="ECO:0000256" key="4">
    <source>
        <dbReference type="ARBA" id="ARBA00023186"/>
    </source>
</evidence>